<evidence type="ECO:0000256" key="1">
    <source>
        <dbReference type="SAM" id="MobiDB-lite"/>
    </source>
</evidence>
<dbReference type="Proteomes" id="UP001292094">
    <property type="component" value="Unassembled WGS sequence"/>
</dbReference>
<sequence length="71" mass="8118">MPTPVYVTLGGCKGPMSGWSGEGRGVGRYAGSERKGRWWKGEWRELKYPERGRGEWEKKEEGEITSEDRGR</sequence>
<name>A0AAE1P5L0_9EUCA</name>
<dbReference type="AlphaFoldDB" id="A0AAE1P5L0"/>
<dbReference type="EMBL" id="JAWZYT010002719">
    <property type="protein sequence ID" value="KAK4302499.1"/>
    <property type="molecule type" value="Genomic_DNA"/>
</dbReference>
<feature type="region of interest" description="Disordered" evidence="1">
    <location>
        <begin position="51"/>
        <end position="71"/>
    </location>
</feature>
<reference evidence="2" key="1">
    <citation type="submission" date="2023-11" db="EMBL/GenBank/DDBJ databases">
        <title>Genome assemblies of two species of porcelain crab, Petrolisthes cinctipes and Petrolisthes manimaculis (Anomura: Porcellanidae).</title>
        <authorList>
            <person name="Angst P."/>
        </authorList>
    </citation>
    <scope>NUCLEOTIDE SEQUENCE</scope>
    <source>
        <strain evidence="2">PB745_02</strain>
        <tissue evidence="2">Gill</tissue>
    </source>
</reference>
<keyword evidence="3" id="KW-1185">Reference proteome</keyword>
<comment type="caution">
    <text evidence="2">The sequence shown here is derived from an EMBL/GenBank/DDBJ whole genome shotgun (WGS) entry which is preliminary data.</text>
</comment>
<organism evidence="2 3">
    <name type="scientific">Petrolisthes manimaculis</name>
    <dbReference type="NCBI Taxonomy" id="1843537"/>
    <lineage>
        <taxon>Eukaryota</taxon>
        <taxon>Metazoa</taxon>
        <taxon>Ecdysozoa</taxon>
        <taxon>Arthropoda</taxon>
        <taxon>Crustacea</taxon>
        <taxon>Multicrustacea</taxon>
        <taxon>Malacostraca</taxon>
        <taxon>Eumalacostraca</taxon>
        <taxon>Eucarida</taxon>
        <taxon>Decapoda</taxon>
        <taxon>Pleocyemata</taxon>
        <taxon>Anomura</taxon>
        <taxon>Galatheoidea</taxon>
        <taxon>Porcellanidae</taxon>
        <taxon>Petrolisthes</taxon>
    </lineage>
</organism>
<accession>A0AAE1P5L0</accession>
<proteinExistence type="predicted"/>
<gene>
    <name evidence="2" type="ORF">Pmani_025417</name>
</gene>
<evidence type="ECO:0000313" key="2">
    <source>
        <dbReference type="EMBL" id="KAK4302499.1"/>
    </source>
</evidence>
<evidence type="ECO:0000313" key="3">
    <source>
        <dbReference type="Proteomes" id="UP001292094"/>
    </source>
</evidence>
<protein>
    <submittedName>
        <fullName evidence="2">Uncharacterized protein</fullName>
    </submittedName>
</protein>